<sequence>LLCLVLIVTSQINVHLLLHLCSIYVTVIFLILHFQLFLAVICFLSSGLCLKLCNCPIPFLTLVHFSVSQIKHVSTYSILYF</sequence>
<reference evidence="2" key="3">
    <citation type="submission" date="2025-09" db="UniProtKB">
        <authorList>
            <consortium name="Ensembl"/>
        </authorList>
    </citation>
    <scope>IDENTIFICATION</scope>
</reference>
<feature type="transmembrane region" description="Helical" evidence="1">
    <location>
        <begin position="23"/>
        <end position="44"/>
    </location>
</feature>
<keyword evidence="1" id="KW-1133">Transmembrane helix</keyword>
<keyword evidence="1" id="KW-0812">Transmembrane</keyword>
<reference evidence="2" key="2">
    <citation type="submission" date="2025-08" db="UniProtKB">
        <authorList>
            <consortium name="Ensembl"/>
        </authorList>
    </citation>
    <scope>IDENTIFICATION</scope>
</reference>
<keyword evidence="3" id="KW-1185">Reference proteome</keyword>
<protein>
    <submittedName>
        <fullName evidence="2">Uncharacterized protein</fullName>
    </submittedName>
</protein>
<accession>A0A803Y379</accession>
<evidence type="ECO:0000256" key="1">
    <source>
        <dbReference type="SAM" id="Phobius"/>
    </source>
</evidence>
<keyword evidence="1" id="KW-0472">Membrane</keyword>
<organism evidence="2 3">
    <name type="scientific">Meleagris gallopavo</name>
    <name type="common">Wild turkey</name>
    <dbReference type="NCBI Taxonomy" id="9103"/>
    <lineage>
        <taxon>Eukaryota</taxon>
        <taxon>Metazoa</taxon>
        <taxon>Chordata</taxon>
        <taxon>Craniata</taxon>
        <taxon>Vertebrata</taxon>
        <taxon>Euteleostomi</taxon>
        <taxon>Archelosauria</taxon>
        <taxon>Archosauria</taxon>
        <taxon>Dinosauria</taxon>
        <taxon>Saurischia</taxon>
        <taxon>Theropoda</taxon>
        <taxon>Coelurosauria</taxon>
        <taxon>Aves</taxon>
        <taxon>Neognathae</taxon>
        <taxon>Galloanserae</taxon>
        <taxon>Galliformes</taxon>
        <taxon>Phasianidae</taxon>
        <taxon>Meleagridinae</taxon>
        <taxon>Meleagris</taxon>
    </lineage>
</organism>
<reference evidence="2 3" key="1">
    <citation type="journal article" date="2010" name="PLoS Biol.">
        <title>Multi-platform next-generation sequencing of the domestic turkey (Meleagris gallopavo): genome assembly and analysis.</title>
        <authorList>
            <person name="Dalloul R.A."/>
            <person name="Long J.A."/>
            <person name="Zimin A.V."/>
            <person name="Aslam L."/>
            <person name="Beal K."/>
            <person name="Blomberg L.A."/>
            <person name="Bouffard P."/>
            <person name="Burt D.W."/>
            <person name="Crasta O."/>
            <person name="Crooijmans R.P."/>
            <person name="Cooper K."/>
            <person name="Coulombe R.A."/>
            <person name="De S."/>
            <person name="Delany M.E."/>
            <person name="Dodgson J.B."/>
            <person name="Dong J.J."/>
            <person name="Evans C."/>
            <person name="Frederickson K.M."/>
            <person name="Flicek P."/>
            <person name="Florea L."/>
            <person name="Folkerts O."/>
            <person name="Groenen M.A."/>
            <person name="Harkins T.T."/>
            <person name="Herrero J."/>
            <person name="Hoffmann S."/>
            <person name="Megens H.J."/>
            <person name="Jiang A."/>
            <person name="de Jong P."/>
            <person name="Kaiser P."/>
            <person name="Kim H."/>
            <person name="Kim K.W."/>
            <person name="Kim S."/>
            <person name="Langenberger D."/>
            <person name="Lee M.K."/>
            <person name="Lee T."/>
            <person name="Mane S."/>
            <person name="Marcais G."/>
            <person name="Marz M."/>
            <person name="McElroy A.P."/>
            <person name="Modise T."/>
            <person name="Nefedov M."/>
            <person name="Notredame C."/>
            <person name="Paton I.R."/>
            <person name="Payne W.S."/>
            <person name="Pertea G."/>
            <person name="Prickett D."/>
            <person name="Puiu D."/>
            <person name="Qioa D."/>
            <person name="Raineri E."/>
            <person name="Ruffier M."/>
            <person name="Salzberg S.L."/>
            <person name="Schatz M.C."/>
            <person name="Scheuring C."/>
            <person name="Schmidt C.J."/>
            <person name="Schroeder S."/>
            <person name="Searle S.M."/>
            <person name="Smith E.J."/>
            <person name="Smith J."/>
            <person name="Sonstegard T.S."/>
            <person name="Stadler P.F."/>
            <person name="Tafer H."/>
            <person name="Tu Z.J."/>
            <person name="Van Tassell C.P."/>
            <person name="Vilella A.J."/>
            <person name="Williams K.P."/>
            <person name="Yorke J.A."/>
            <person name="Zhang L."/>
            <person name="Zhang H.B."/>
            <person name="Zhang X."/>
            <person name="Zhang Y."/>
            <person name="Reed K.M."/>
        </authorList>
    </citation>
    <scope>NUCLEOTIDE SEQUENCE [LARGE SCALE GENOMIC DNA]</scope>
</reference>
<dbReference type="Ensembl" id="ENSMGAT00000034369.1">
    <property type="protein sequence ID" value="ENSMGAP00000026226.1"/>
    <property type="gene ID" value="ENSMGAG00000017986.1"/>
</dbReference>
<evidence type="ECO:0000313" key="2">
    <source>
        <dbReference type="Ensembl" id="ENSMGAP00000026226.1"/>
    </source>
</evidence>
<proteinExistence type="predicted"/>
<name>A0A803Y379_MELGA</name>
<dbReference type="Proteomes" id="UP000001645">
    <property type="component" value="Chromosome 1"/>
</dbReference>
<dbReference type="InParanoid" id="A0A803Y379"/>
<dbReference type="AlphaFoldDB" id="A0A803Y379"/>
<evidence type="ECO:0000313" key="3">
    <source>
        <dbReference type="Proteomes" id="UP000001645"/>
    </source>
</evidence>